<evidence type="ECO:0000313" key="2">
    <source>
        <dbReference type="EMBL" id="GAQ90061.1"/>
    </source>
</evidence>
<protein>
    <submittedName>
        <fullName evidence="2">Uncharacterized protein</fullName>
    </submittedName>
</protein>
<dbReference type="STRING" id="105231.A0A1Y1ILP8"/>
<dbReference type="EMBL" id="DF237543">
    <property type="protein sequence ID" value="GAQ90061.1"/>
    <property type="molecule type" value="Genomic_DNA"/>
</dbReference>
<keyword evidence="3" id="KW-1185">Reference proteome</keyword>
<organism evidence="2 3">
    <name type="scientific">Klebsormidium nitens</name>
    <name type="common">Green alga</name>
    <name type="synonym">Ulothrix nitens</name>
    <dbReference type="NCBI Taxonomy" id="105231"/>
    <lineage>
        <taxon>Eukaryota</taxon>
        <taxon>Viridiplantae</taxon>
        <taxon>Streptophyta</taxon>
        <taxon>Klebsormidiophyceae</taxon>
        <taxon>Klebsormidiales</taxon>
        <taxon>Klebsormidiaceae</taxon>
        <taxon>Klebsormidium</taxon>
    </lineage>
</organism>
<gene>
    <name evidence="2" type="ORF">KFL_005940060</name>
</gene>
<dbReference type="PANTHER" id="PTHR34044">
    <property type="entry name" value="NUCLEAR PROTEIN"/>
    <property type="match status" value="1"/>
</dbReference>
<reference evidence="2 3" key="1">
    <citation type="journal article" date="2014" name="Nat. Commun.">
        <title>Klebsormidium flaccidum genome reveals primary factors for plant terrestrial adaptation.</title>
        <authorList>
            <person name="Hori K."/>
            <person name="Maruyama F."/>
            <person name="Fujisawa T."/>
            <person name="Togashi T."/>
            <person name="Yamamoto N."/>
            <person name="Seo M."/>
            <person name="Sato S."/>
            <person name="Yamada T."/>
            <person name="Mori H."/>
            <person name="Tajima N."/>
            <person name="Moriyama T."/>
            <person name="Ikeuchi M."/>
            <person name="Watanabe M."/>
            <person name="Wada H."/>
            <person name="Kobayashi K."/>
            <person name="Saito M."/>
            <person name="Masuda T."/>
            <person name="Sasaki-Sekimoto Y."/>
            <person name="Mashiguchi K."/>
            <person name="Awai K."/>
            <person name="Shimojima M."/>
            <person name="Masuda S."/>
            <person name="Iwai M."/>
            <person name="Nobusawa T."/>
            <person name="Narise T."/>
            <person name="Kondo S."/>
            <person name="Saito H."/>
            <person name="Sato R."/>
            <person name="Murakawa M."/>
            <person name="Ihara Y."/>
            <person name="Oshima-Yamada Y."/>
            <person name="Ohtaka K."/>
            <person name="Satoh M."/>
            <person name="Sonobe K."/>
            <person name="Ishii M."/>
            <person name="Ohtani R."/>
            <person name="Kanamori-Sato M."/>
            <person name="Honoki R."/>
            <person name="Miyazaki D."/>
            <person name="Mochizuki H."/>
            <person name="Umetsu J."/>
            <person name="Higashi K."/>
            <person name="Shibata D."/>
            <person name="Kamiya Y."/>
            <person name="Sato N."/>
            <person name="Nakamura Y."/>
            <person name="Tabata S."/>
            <person name="Ida S."/>
            <person name="Kurokawa K."/>
            <person name="Ohta H."/>
        </authorList>
    </citation>
    <scope>NUCLEOTIDE SEQUENCE [LARGE SCALE GENOMIC DNA]</scope>
    <source>
        <strain evidence="2 3">NIES-2285</strain>
    </source>
</reference>
<proteinExistence type="predicted"/>
<dbReference type="OrthoDB" id="1899347at2759"/>
<feature type="region of interest" description="Disordered" evidence="1">
    <location>
        <begin position="319"/>
        <end position="345"/>
    </location>
</feature>
<sequence length="408" mass="43577">MCPVVGQPGAHLRVCSQYDGPPVTIIGEGRIGRAFAQMAGKRALLLGRGEGIPDAPESHREEDSWQSGPVLVATRNGDLQDVLEWVPLKRRPDLVFLQNGMLFPWLRQQHLLPDCTLALLYFSSAVDDSNPARMRVVDGGGKTTAWGRWATTVVEILESGGVRAAVIDDWATFSGLTVEKLLWSSIFWLLSAGLAGKPVGRIARENRLDVRALVAELLPIADAHVASSADGSPEGASSSAQAAPGTTSSTAGHRATSIKDVVSARSPEGAAAQAFEKHSCRSGLKARYWDDVPLIGDVARLASGEDDSIPGGGLLPTRAQEGDPHWSSNSVASETLPVESTADGSEERIERLVDSLCEYSLAIGAAVPSREMALAEFEWRNGWFLSKETSPTHLAWLQQAGVDTRAAS</sequence>
<dbReference type="OMA" id="PIIVATH"/>
<name>A0A1Y1ILP8_KLENI</name>
<dbReference type="Proteomes" id="UP000054558">
    <property type="component" value="Unassembled WGS sequence"/>
</dbReference>
<dbReference type="PANTHER" id="PTHR34044:SF3">
    <property type="entry name" value="KETOPANTOATE REDUCTASE N-TERMINAL DOMAIN-CONTAINING PROTEIN"/>
    <property type="match status" value="1"/>
</dbReference>
<evidence type="ECO:0000256" key="1">
    <source>
        <dbReference type="SAM" id="MobiDB-lite"/>
    </source>
</evidence>
<feature type="compositionally biased region" description="Polar residues" evidence="1">
    <location>
        <begin position="235"/>
        <end position="251"/>
    </location>
</feature>
<evidence type="ECO:0000313" key="3">
    <source>
        <dbReference type="Proteomes" id="UP000054558"/>
    </source>
</evidence>
<accession>A0A1Y1ILP8</accession>
<dbReference type="AlphaFoldDB" id="A0A1Y1ILP8"/>
<feature type="region of interest" description="Disordered" evidence="1">
    <location>
        <begin position="228"/>
        <end position="257"/>
    </location>
</feature>